<keyword evidence="3" id="KW-1185">Reference proteome</keyword>
<dbReference type="AlphaFoldDB" id="A0A0M9VXE3"/>
<dbReference type="InterPro" id="IPR011008">
    <property type="entry name" value="Dimeric_a/b-barrel"/>
</dbReference>
<evidence type="ECO:0000313" key="3">
    <source>
        <dbReference type="Proteomes" id="UP000053831"/>
    </source>
</evidence>
<dbReference type="EMBL" id="LGSR01000002">
    <property type="protein sequence ID" value="KOS22952.1"/>
    <property type="molecule type" value="Genomic_DNA"/>
</dbReference>
<protein>
    <recommendedName>
        <fullName evidence="1">YCII-related domain-containing protein</fullName>
    </recommendedName>
</protein>
<evidence type="ECO:0000259" key="1">
    <source>
        <dbReference type="Pfam" id="PF03795"/>
    </source>
</evidence>
<gene>
    <name evidence="2" type="ORF">ESCO_003465</name>
</gene>
<dbReference type="InterPro" id="IPR051807">
    <property type="entry name" value="Sec-metab_biosynth-assoc"/>
</dbReference>
<evidence type="ECO:0000313" key="2">
    <source>
        <dbReference type="EMBL" id="KOS22952.1"/>
    </source>
</evidence>
<dbReference type="SUPFAM" id="SSF54909">
    <property type="entry name" value="Dimeric alpha+beta barrel"/>
    <property type="match status" value="1"/>
</dbReference>
<dbReference type="Pfam" id="PF03795">
    <property type="entry name" value="YCII"/>
    <property type="match status" value="1"/>
</dbReference>
<dbReference type="InterPro" id="IPR005545">
    <property type="entry name" value="YCII"/>
</dbReference>
<dbReference type="PANTHER" id="PTHR33606:SF3">
    <property type="entry name" value="PROTEIN YCII"/>
    <property type="match status" value="1"/>
</dbReference>
<reference evidence="2 3" key="1">
    <citation type="submission" date="2015-07" db="EMBL/GenBank/DDBJ databases">
        <title>The genome of the fungus Escovopsis weberi, a specialized disease agent of ant agriculture.</title>
        <authorList>
            <person name="de Man T.J."/>
            <person name="Stajich J.E."/>
            <person name="Kubicek C.P."/>
            <person name="Chenthamara K."/>
            <person name="Atanasova L."/>
            <person name="Druzhinina I.S."/>
            <person name="Birnbaum S."/>
            <person name="Barribeau S.M."/>
            <person name="Teiling C."/>
            <person name="Suen G."/>
            <person name="Currie C."/>
            <person name="Gerardo N.M."/>
        </authorList>
    </citation>
    <scope>NUCLEOTIDE SEQUENCE [LARGE SCALE GENOMIC DNA]</scope>
</reference>
<dbReference type="OrthoDB" id="5519740at2759"/>
<proteinExistence type="predicted"/>
<organism evidence="2 3">
    <name type="scientific">Escovopsis weberi</name>
    <dbReference type="NCBI Taxonomy" id="150374"/>
    <lineage>
        <taxon>Eukaryota</taxon>
        <taxon>Fungi</taxon>
        <taxon>Dikarya</taxon>
        <taxon>Ascomycota</taxon>
        <taxon>Pezizomycotina</taxon>
        <taxon>Sordariomycetes</taxon>
        <taxon>Hypocreomycetidae</taxon>
        <taxon>Hypocreales</taxon>
        <taxon>Hypocreaceae</taxon>
        <taxon>Escovopsis</taxon>
    </lineage>
</organism>
<dbReference type="Proteomes" id="UP000053831">
    <property type="component" value="Unassembled WGS sequence"/>
</dbReference>
<name>A0A0M9VXE3_ESCWE</name>
<sequence length="114" mass="12646">MASAPVPAKFEYLVIIPDKPNSAALRQQVREAHLTNMKAKVATGDFKEGGALLNKVPESMDSSTWDFRGSSFVVAAHSQDEVVAHIKDDIYYQSGVWDLDNAQIMPFFCAFRLP</sequence>
<comment type="caution">
    <text evidence="2">The sequence shown here is derived from an EMBL/GenBank/DDBJ whole genome shotgun (WGS) entry which is preliminary data.</text>
</comment>
<dbReference type="Gene3D" id="3.30.70.1060">
    <property type="entry name" value="Dimeric alpha+beta barrel"/>
    <property type="match status" value="1"/>
</dbReference>
<feature type="domain" description="YCII-related" evidence="1">
    <location>
        <begin position="11"/>
        <end position="97"/>
    </location>
</feature>
<accession>A0A0M9VXE3</accession>
<dbReference type="PANTHER" id="PTHR33606">
    <property type="entry name" value="PROTEIN YCII"/>
    <property type="match status" value="1"/>
</dbReference>